<dbReference type="AlphaFoldDB" id="A0A8J3CRF8"/>
<keyword evidence="12" id="KW-0028">Amino-acid biosynthesis</keyword>
<dbReference type="PANTHER" id="PTHR42743">
    <property type="entry name" value="AMINO-ACID AMINOTRANSFERASE"/>
    <property type="match status" value="1"/>
</dbReference>
<dbReference type="Pfam" id="PF01063">
    <property type="entry name" value="Aminotran_4"/>
    <property type="match status" value="1"/>
</dbReference>
<dbReference type="RefSeq" id="WP_189496572.1">
    <property type="nucleotide sequence ID" value="NZ_BMZH01000004.1"/>
</dbReference>
<evidence type="ECO:0000256" key="6">
    <source>
        <dbReference type="ARBA" id="ARBA00022576"/>
    </source>
</evidence>
<comment type="pathway">
    <text evidence="2 12">Amino-acid biosynthesis; L-isoleucine biosynthesis; L-isoleucine from 2-oxobutanoate: step 4/4.</text>
</comment>
<dbReference type="InterPro" id="IPR043131">
    <property type="entry name" value="BCAT-like_N"/>
</dbReference>
<comment type="caution">
    <text evidence="13">The sequence shown here is derived from an EMBL/GenBank/DDBJ whole genome shotgun (WGS) entry which is preliminary data.</text>
</comment>
<evidence type="ECO:0000256" key="12">
    <source>
        <dbReference type="RuleBase" id="RU364094"/>
    </source>
</evidence>
<protein>
    <recommendedName>
        <fullName evidence="12">Branched-chain-amino-acid aminotransferase</fullName>
        <shortName evidence="12">BCAT</shortName>
        <ecNumber evidence="12">2.6.1.42</ecNumber>
    </recommendedName>
</protein>
<keyword evidence="6 12" id="KW-0032">Aminotransferase</keyword>
<evidence type="ECO:0000256" key="4">
    <source>
        <dbReference type="ARBA" id="ARBA00005072"/>
    </source>
</evidence>
<comment type="catalytic activity">
    <reaction evidence="11 12">
        <text>L-leucine + 2-oxoglutarate = 4-methyl-2-oxopentanoate + L-glutamate</text>
        <dbReference type="Rhea" id="RHEA:18321"/>
        <dbReference type="ChEBI" id="CHEBI:16810"/>
        <dbReference type="ChEBI" id="CHEBI:17865"/>
        <dbReference type="ChEBI" id="CHEBI:29985"/>
        <dbReference type="ChEBI" id="CHEBI:57427"/>
        <dbReference type="EC" id="2.6.1.42"/>
    </reaction>
</comment>
<accession>A0A8J3CRF8</accession>
<dbReference type="InterPro" id="IPR001544">
    <property type="entry name" value="Aminotrans_IV"/>
</dbReference>
<evidence type="ECO:0000256" key="3">
    <source>
        <dbReference type="ARBA" id="ARBA00004931"/>
    </source>
</evidence>
<dbReference type="InterPro" id="IPR036038">
    <property type="entry name" value="Aminotransferase-like"/>
</dbReference>
<evidence type="ECO:0000256" key="5">
    <source>
        <dbReference type="ARBA" id="ARBA00009320"/>
    </source>
</evidence>
<dbReference type="InterPro" id="IPR050571">
    <property type="entry name" value="Class-IV_PLP-Dep_Aminotrnsfr"/>
</dbReference>
<dbReference type="EMBL" id="BMZH01000004">
    <property type="protein sequence ID" value="GHA91037.1"/>
    <property type="molecule type" value="Genomic_DNA"/>
</dbReference>
<dbReference type="UniPathway" id="UPA00047">
    <property type="reaction ID" value="UER00058"/>
</dbReference>
<evidence type="ECO:0000256" key="9">
    <source>
        <dbReference type="ARBA" id="ARBA00048212"/>
    </source>
</evidence>
<dbReference type="SUPFAM" id="SSF56752">
    <property type="entry name" value="D-aminoacid aminotransferase-like PLP-dependent enzymes"/>
    <property type="match status" value="1"/>
</dbReference>
<dbReference type="Gene3D" id="3.20.10.10">
    <property type="entry name" value="D-amino Acid Aminotransferase, subunit A, domain 2"/>
    <property type="match status" value="1"/>
</dbReference>
<dbReference type="NCBIfam" id="NF005726">
    <property type="entry name" value="PRK07544.1"/>
    <property type="match status" value="1"/>
</dbReference>
<keyword evidence="8 12" id="KW-0100">Branched-chain amino acid biosynthesis</keyword>
<dbReference type="UniPathway" id="UPA00049">
    <property type="reaction ID" value="UER00062"/>
</dbReference>
<evidence type="ECO:0000256" key="8">
    <source>
        <dbReference type="ARBA" id="ARBA00023304"/>
    </source>
</evidence>
<gene>
    <name evidence="12" type="primary">ilvE</name>
    <name evidence="13" type="ORF">GCM10009069_12670</name>
</gene>
<comment type="catalytic activity">
    <reaction evidence="10 12">
        <text>L-isoleucine + 2-oxoglutarate = (S)-3-methyl-2-oxopentanoate + L-glutamate</text>
        <dbReference type="Rhea" id="RHEA:24801"/>
        <dbReference type="ChEBI" id="CHEBI:16810"/>
        <dbReference type="ChEBI" id="CHEBI:29985"/>
        <dbReference type="ChEBI" id="CHEBI:35146"/>
        <dbReference type="ChEBI" id="CHEBI:58045"/>
        <dbReference type="EC" id="2.6.1.42"/>
    </reaction>
</comment>
<dbReference type="NCBIfam" id="TIGR01122">
    <property type="entry name" value="ilvE_I"/>
    <property type="match status" value="1"/>
</dbReference>
<dbReference type="InterPro" id="IPR043132">
    <property type="entry name" value="BCAT-like_C"/>
</dbReference>
<comment type="pathway">
    <text evidence="4 12">Amino-acid biosynthesis; L-leucine biosynthesis; L-leucine from 3-methyl-2-oxobutanoate: step 4/4.</text>
</comment>
<dbReference type="NCBIfam" id="NF005146">
    <property type="entry name" value="PRK06606.1"/>
    <property type="match status" value="1"/>
</dbReference>
<evidence type="ECO:0000256" key="7">
    <source>
        <dbReference type="ARBA" id="ARBA00022679"/>
    </source>
</evidence>
<evidence type="ECO:0000313" key="14">
    <source>
        <dbReference type="Proteomes" id="UP000634004"/>
    </source>
</evidence>
<evidence type="ECO:0000256" key="1">
    <source>
        <dbReference type="ARBA" id="ARBA00003109"/>
    </source>
</evidence>
<dbReference type="GO" id="GO:0009097">
    <property type="term" value="P:isoleucine biosynthetic process"/>
    <property type="evidence" value="ECO:0007669"/>
    <property type="project" value="UniProtKB-UniPathway"/>
</dbReference>
<dbReference type="GO" id="GO:0009099">
    <property type="term" value="P:L-valine biosynthetic process"/>
    <property type="evidence" value="ECO:0007669"/>
    <property type="project" value="UniProtKB-UniPathway"/>
</dbReference>
<comment type="cofactor">
    <cofactor evidence="12">
        <name>pyridoxal 5'-phosphate</name>
        <dbReference type="ChEBI" id="CHEBI:597326"/>
    </cofactor>
</comment>
<dbReference type="PANTHER" id="PTHR42743:SF11">
    <property type="entry name" value="AMINODEOXYCHORISMATE LYASE"/>
    <property type="match status" value="1"/>
</dbReference>
<dbReference type="GO" id="GO:0004084">
    <property type="term" value="F:branched-chain-amino-acid transaminase activity"/>
    <property type="evidence" value="ECO:0007669"/>
    <property type="project" value="UniProtKB-EC"/>
</dbReference>
<dbReference type="EC" id="2.6.1.42" evidence="12"/>
<dbReference type="Proteomes" id="UP000634004">
    <property type="component" value="Unassembled WGS sequence"/>
</dbReference>
<name>A0A8J3CRF8_9PROT</name>
<sequence length="292" mass="32884">MLEKPYHDRDGHIWVDGEFVDWRDAKVHVLTHSLHYGSAVFEGNRAYDGKIFRLSDHSVRLKNSAELLGYEIPYTVEQIDQACRDTLAKSGLSDAYVRPVAWRGSEMMGVASKNNIIHLAVATWHWGNYFPDKMKGIRLMISDWKRPAPDTIPCKSKAAGLYMICTMAKDKAVATGWDDALMYDYRGRVAECTGAHIFFVRDGELHTPTNDILLEGLTYDTVIKLAKKRGITVHRRDIYPSEIPHFQGCFVVGTAAEVTPVRDIDGNQFTVCDTIKSLAADYDALVRGKITL</sequence>
<evidence type="ECO:0000256" key="11">
    <source>
        <dbReference type="ARBA" id="ARBA00049229"/>
    </source>
</evidence>
<dbReference type="InterPro" id="IPR005785">
    <property type="entry name" value="B_amino_transI"/>
</dbReference>
<evidence type="ECO:0000256" key="2">
    <source>
        <dbReference type="ARBA" id="ARBA00004824"/>
    </source>
</evidence>
<keyword evidence="12" id="KW-0663">Pyridoxal phosphate</keyword>
<evidence type="ECO:0000256" key="10">
    <source>
        <dbReference type="ARBA" id="ARBA00048798"/>
    </source>
</evidence>
<comment type="pathway">
    <text evidence="3 12">Amino-acid biosynthesis; L-valine biosynthesis; L-valine from pyruvate: step 4/4.</text>
</comment>
<dbReference type="UniPathway" id="UPA00048">
    <property type="reaction ID" value="UER00073"/>
</dbReference>
<proteinExistence type="inferred from homology"/>
<comment type="similarity">
    <text evidence="5 12">Belongs to the class-IV pyridoxal-phosphate-dependent aminotransferase family.</text>
</comment>
<reference evidence="13" key="1">
    <citation type="journal article" date="2014" name="Int. J. Syst. Evol. Microbiol.">
        <title>Complete genome sequence of Corynebacterium casei LMG S-19264T (=DSM 44701T), isolated from a smear-ripened cheese.</title>
        <authorList>
            <consortium name="US DOE Joint Genome Institute (JGI-PGF)"/>
            <person name="Walter F."/>
            <person name="Albersmeier A."/>
            <person name="Kalinowski J."/>
            <person name="Ruckert C."/>
        </authorList>
    </citation>
    <scope>NUCLEOTIDE SEQUENCE</scope>
    <source>
        <strain evidence="13">KCTC 32513</strain>
    </source>
</reference>
<dbReference type="GO" id="GO:0009098">
    <property type="term" value="P:L-leucine biosynthetic process"/>
    <property type="evidence" value="ECO:0007669"/>
    <property type="project" value="UniProtKB-UniPathway"/>
</dbReference>
<comment type="function">
    <text evidence="1 12">Acts on leucine, isoleucine and valine.</text>
</comment>
<keyword evidence="14" id="KW-1185">Reference proteome</keyword>
<organism evidence="13 14">
    <name type="scientific">Algimonas arctica</name>
    <dbReference type="NCBI Taxonomy" id="1479486"/>
    <lineage>
        <taxon>Bacteria</taxon>
        <taxon>Pseudomonadati</taxon>
        <taxon>Pseudomonadota</taxon>
        <taxon>Alphaproteobacteria</taxon>
        <taxon>Maricaulales</taxon>
        <taxon>Robiginitomaculaceae</taxon>
        <taxon>Algimonas</taxon>
    </lineage>
</organism>
<evidence type="ECO:0000313" key="13">
    <source>
        <dbReference type="EMBL" id="GHA91037.1"/>
    </source>
</evidence>
<comment type="catalytic activity">
    <reaction evidence="9 12">
        <text>L-valine + 2-oxoglutarate = 3-methyl-2-oxobutanoate + L-glutamate</text>
        <dbReference type="Rhea" id="RHEA:24813"/>
        <dbReference type="ChEBI" id="CHEBI:11851"/>
        <dbReference type="ChEBI" id="CHEBI:16810"/>
        <dbReference type="ChEBI" id="CHEBI:29985"/>
        <dbReference type="ChEBI" id="CHEBI:57762"/>
        <dbReference type="EC" id="2.6.1.42"/>
    </reaction>
</comment>
<reference evidence="13" key="2">
    <citation type="submission" date="2020-09" db="EMBL/GenBank/DDBJ databases">
        <authorList>
            <person name="Sun Q."/>
            <person name="Kim S."/>
        </authorList>
    </citation>
    <scope>NUCLEOTIDE SEQUENCE</scope>
    <source>
        <strain evidence="13">KCTC 32513</strain>
    </source>
</reference>
<keyword evidence="7 12" id="KW-0808">Transferase</keyword>
<dbReference type="Gene3D" id="3.30.470.10">
    <property type="match status" value="1"/>
</dbReference>